<feature type="coiled-coil region" evidence="1">
    <location>
        <begin position="5283"/>
        <end position="5359"/>
    </location>
</feature>
<dbReference type="PANTHER" id="PTHR43049:SF1">
    <property type="entry name" value="EARLY ENDOSOME ANTIGEN"/>
    <property type="match status" value="1"/>
</dbReference>
<feature type="coiled-coil region" evidence="1">
    <location>
        <begin position="1022"/>
        <end position="1330"/>
    </location>
</feature>
<feature type="compositionally biased region" description="Basic and acidic residues" evidence="2">
    <location>
        <begin position="27"/>
        <end position="47"/>
    </location>
</feature>
<dbReference type="PANTHER" id="PTHR43049">
    <property type="entry name" value="EARLY ENDOSOME ANTIGEN"/>
    <property type="match status" value="1"/>
</dbReference>
<feature type="region of interest" description="Disordered" evidence="2">
    <location>
        <begin position="564"/>
        <end position="584"/>
    </location>
</feature>
<feature type="coiled-coil region" evidence="1">
    <location>
        <begin position="2742"/>
        <end position="2769"/>
    </location>
</feature>
<reference evidence="4" key="1">
    <citation type="submission" date="2022-05" db="EMBL/GenBank/DDBJ databases">
        <title>The Musa troglodytarum L. genome provides insights into the mechanism of non-climacteric behaviour and enrichment of carotenoids.</title>
        <authorList>
            <person name="Wang J."/>
        </authorList>
    </citation>
    <scope>NUCLEOTIDE SEQUENCE</scope>
    <source>
        <tissue evidence="4">Leaf</tissue>
    </source>
</reference>
<organism evidence="4 5">
    <name type="scientific">Musa troglodytarum</name>
    <name type="common">fe'i banana</name>
    <dbReference type="NCBI Taxonomy" id="320322"/>
    <lineage>
        <taxon>Eukaryota</taxon>
        <taxon>Viridiplantae</taxon>
        <taxon>Streptophyta</taxon>
        <taxon>Embryophyta</taxon>
        <taxon>Tracheophyta</taxon>
        <taxon>Spermatophyta</taxon>
        <taxon>Magnoliopsida</taxon>
        <taxon>Liliopsida</taxon>
        <taxon>Zingiberales</taxon>
        <taxon>Musaceae</taxon>
        <taxon>Musa</taxon>
    </lineage>
</organism>
<feature type="coiled-coil region" evidence="1">
    <location>
        <begin position="2216"/>
        <end position="2290"/>
    </location>
</feature>
<dbReference type="Proteomes" id="UP001055439">
    <property type="component" value="Chromosome 6"/>
</dbReference>
<feature type="coiled-coil region" evidence="1">
    <location>
        <begin position="4985"/>
        <end position="5219"/>
    </location>
</feature>
<feature type="coiled-coil region" evidence="1">
    <location>
        <begin position="4819"/>
        <end position="4920"/>
    </location>
</feature>
<feature type="coiled-coil region" evidence="1">
    <location>
        <begin position="2482"/>
        <end position="2551"/>
    </location>
</feature>
<evidence type="ECO:0000256" key="1">
    <source>
        <dbReference type="SAM" id="Coils"/>
    </source>
</evidence>
<feature type="coiled-coil region" evidence="1">
    <location>
        <begin position="4440"/>
        <end position="4551"/>
    </location>
</feature>
<dbReference type="Gene3D" id="6.10.250.1530">
    <property type="match status" value="4"/>
</dbReference>
<feature type="coiled-coil region" evidence="1">
    <location>
        <begin position="3448"/>
        <end position="3475"/>
    </location>
</feature>
<feature type="coiled-coil region" evidence="1">
    <location>
        <begin position="5486"/>
        <end position="5577"/>
    </location>
</feature>
<keyword evidence="3" id="KW-0812">Transmembrane</keyword>
<feature type="coiled-coil region" evidence="1">
    <location>
        <begin position="4717"/>
        <end position="4776"/>
    </location>
</feature>
<protein>
    <submittedName>
        <fullName evidence="4">Uncharacterized protein</fullName>
    </submittedName>
</protein>
<feature type="coiled-coil region" evidence="1">
    <location>
        <begin position="3786"/>
        <end position="3869"/>
    </location>
</feature>
<proteinExistence type="predicted"/>
<name>A0A9E7GCV9_9LILI</name>
<feature type="coiled-coil region" evidence="1">
    <location>
        <begin position="1749"/>
        <end position="1825"/>
    </location>
</feature>
<feature type="coiled-coil region" evidence="1">
    <location>
        <begin position="2323"/>
        <end position="2453"/>
    </location>
</feature>
<evidence type="ECO:0000256" key="2">
    <source>
        <dbReference type="SAM" id="MobiDB-lite"/>
    </source>
</evidence>
<feature type="coiled-coil region" evidence="1">
    <location>
        <begin position="3508"/>
        <end position="3750"/>
    </location>
</feature>
<feature type="coiled-coil region" evidence="1">
    <location>
        <begin position="2048"/>
        <end position="2166"/>
    </location>
</feature>
<keyword evidence="5" id="KW-1185">Reference proteome</keyword>
<feature type="coiled-coil region" evidence="1">
    <location>
        <begin position="1644"/>
        <end position="1713"/>
    </location>
</feature>
<feature type="coiled-coil region" evidence="1">
    <location>
        <begin position="4306"/>
        <end position="4372"/>
    </location>
</feature>
<evidence type="ECO:0000313" key="5">
    <source>
        <dbReference type="Proteomes" id="UP001055439"/>
    </source>
</evidence>
<dbReference type="EMBL" id="CP097508">
    <property type="protein sequence ID" value="URE13291.1"/>
    <property type="molecule type" value="Genomic_DNA"/>
</dbReference>
<feature type="coiled-coil region" evidence="1">
    <location>
        <begin position="3061"/>
        <end position="3088"/>
    </location>
</feature>
<evidence type="ECO:0000313" key="4">
    <source>
        <dbReference type="EMBL" id="URE13291.1"/>
    </source>
</evidence>
<keyword evidence="3" id="KW-0472">Membrane</keyword>
<keyword evidence="3" id="KW-1133">Transmembrane helix</keyword>
<feature type="transmembrane region" description="Helical" evidence="3">
    <location>
        <begin position="5678"/>
        <end position="5700"/>
    </location>
</feature>
<gene>
    <name evidence="4" type="ORF">MUK42_24000</name>
</gene>
<keyword evidence="1" id="KW-0175">Coiled coil</keyword>
<feature type="region of interest" description="Disordered" evidence="2">
    <location>
        <begin position="25"/>
        <end position="55"/>
    </location>
</feature>
<dbReference type="SUPFAM" id="SSF57997">
    <property type="entry name" value="Tropomyosin"/>
    <property type="match status" value="1"/>
</dbReference>
<feature type="coiled-coil region" evidence="1">
    <location>
        <begin position="3121"/>
        <end position="3307"/>
    </location>
</feature>
<feature type="coiled-coil region" evidence="1">
    <location>
        <begin position="1370"/>
        <end position="1611"/>
    </location>
</feature>
<feature type="coiled-coil region" evidence="1">
    <location>
        <begin position="2601"/>
        <end position="2698"/>
    </location>
</feature>
<evidence type="ECO:0000256" key="3">
    <source>
        <dbReference type="SAM" id="Phobius"/>
    </source>
</evidence>
<feature type="coiled-coil region" evidence="1">
    <location>
        <begin position="109"/>
        <end position="234"/>
    </location>
</feature>
<dbReference type="OrthoDB" id="770712at2759"/>
<feature type="coiled-coil region" evidence="1">
    <location>
        <begin position="4197"/>
        <end position="4273"/>
    </location>
</feature>
<feature type="coiled-coil region" evidence="1">
    <location>
        <begin position="1946"/>
        <end position="2001"/>
    </location>
</feature>
<feature type="coiled-coil region" evidence="1">
    <location>
        <begin position="2805"/>
        <end position="2920"/>
    </location>
</feature>
<feature type="coiled-coil region" evidence="1">
    <location>
        <begin position="643"/>
        <end position="916"/>
    </location>
</feature>
<accession>A0A9E7GCV9</accession>
<feature type="coiled-coil region" evidence="1">
    <location>
        <begin position="4608"/>
        <end position="4684"/>
    </location>
</feature>
<sequence length="5704" mass="653690">MAEDLQGSLGYIEVKLSEEANIDVAEDEKQSLRSDSTDLLGKEGKKEEEEESASDGEFIKVEKEILVDVEERSHLLNPMVEVEETSHNANHRLDSSEAHVDSIKMKETNKELELQLETVLGKLKSSEVEKALLISEFDLANDKLEKMTKHCEELELGHKLMKNQILEAEQKYNMQLEALEEALKASYIKDKELIDARESFIELSTELDSSRKRIKALEEELLSSVSKVHQLEELNKHSSLQAESESKKVLELQKMLDLAHANAKVMEGQVNNLQMELKELHNENAEKQHVEEALQSTLLELSISQEKLEISESQVVKLEQELASKDHFICGLSEELNLCKVSQEQLRADVTELENMLSTSRDDLETKLVNFQELELKLQEQVKEGEAVEACFKNQEVQISSLQNYLSDLTREKATLESTVTDLNTKLLENEETHSQLEAKTNIAEQDLKKTDSLLSQALSHKEELNKKIELLEQLYHESRITAEVSAKRNLELEGLVQSSNAAEESIRKQLKESEMKLASSEKKNMELEQQINLAEIKRLDAESEINKLNEKIMELTADNALSRSLESSEDRIGQLESSLSRSSLRNSELEKELNDLLIKCAEHEERATATHLCSIDLEDMIHSSHSRAEDSKKRAGELELLLEGTNSRTKELEQLLSTIEEKHRDIEAQSQQYSSKVSELVTELEAVHQAANDKERELTDILYVVAEDRKKFEDLSNSQEKKLYESENEIHILKNELKFLKEKVAIVQEDLEASSDRERELLEKLRYDGEQLEHHSKALEELTAKNLELNSLNESLIKDSQLKFQEAAASIKQKEMEAKELLEKLKFLEEQLISYKDHAVEATENGALLKVELGENAIKLVSLENNVEELNRKVSEANLRTQQTFAENELLTMENSKLREELEAHRQKVNELDEFSKSIYAEKEATVEKLVSHASTIAELTDERSKCLEIQFATESRLKENEAQLQEALEKYKQRDLEAKDQYGKLLAFETHLRTYEEKVSESVVITSTQQHKLEEAHFKLRDMDGLVEKLESKLDQLKTENDGLARHNLSLTEELATYETKMNKLQVAFDQAVAKKEDVSVELHSFKKETEDLLQLLNSDKEKLQSQITSVMEENNMLNKMHQNSRRELEATIVQLEEKLSEQMARELSLNSIIENLKEELSEKSLMQPRISELEEKLRDAEEQLEHHGKAVEEITARNRNLKSINESLVKDSELRLQEAAESFKQKDSEAKELLEKLKSLQEQLVFYEEQSVEASENVASLKTELGTNTMKLVYLENNLDELKQKLSEDNLRCEQALSENELLATSNSKLMEELVAHQHKVNELNKLLTSISAEKEATVEQLASHASTIASLTDEHSRGLEHQFATESRLKENEAQLHEAIEKYKQRDLQVRDLYEKLLALEAQLRTYEEQASESAVVEATQKGTLEEAHFKLQEVEGLVEQLKTKSDQSKIENEDLSRNNLSLTEKLAMYETEMNELQVALDAAVTEKEDIFMQLHSSKKEMEDNMQLLISDKEKFQSQMTSIMEENNMSKEMHENSRKDLEARLAQLEEKLSEQKAREFSLDILVERLKAELSEKSLMQLQLEQKLRYAEEQLEHHSKAVEELTTRNLELNSLNKTFVKDSEVKLEQPVASFMLKESESRELLEKLKSCEEQLSFYKEQSVGAAENVALLKEELGANAMKQVSLENNIEELKQKVSEANLRFEQTLSENELLTTSNSTLREELETNQHKVNGLNELLKSIHAEKEAAVEQLASHARTIAKLTDEHSRGLELQFSAESRLKENEAQLHEAIEKNKQKDLEARDQSEKLLSLETQLRTYEEQASESAVVATTQKGKLEEAHFRLQELEGFVEQLKHKSDQFKMDNEDLLKDNLSLTEKLAIYETHMNELQVALDAAVTEKEDILMQLHSSKKEIEDLMQFHVSDKEKLQSQITSVMEEHNTCNEMYQNARKELKAAIAQLEEKLSEQKARELSFDSLVESLKAELSEKSIIQSELEQKLKYAGEQLEHHREAVEELTTRNFELNSLNETLVKNSELKLKEAATSFVQKESEVKRLLEMLKSLEEQLAFYKEQAVGAAENVASLKTQLEASTMKLVSLENNVEELKQKVSELNLRSEQTLSENELLATSNSKLSEELEDHQHKVNNLNELLKSIHAEKEAAVEQLASHASTIAKLTDEHSRGLELQHAAESRIEENEAQLYEAIEKHKKKDLEARNLYKKLLSLETQLRNDEQANEPDVAATQKGILEEAHFKLQEVEGLVEQLNSKLDQFKIENEDLSKDNVSLTEMLAMYKSKLNLVQVALDTTVREKEDIIMQLHSSWKELEDIIQSHINDKEKLQSQVTSLMEENNIHNEMHQNVRKELEAAIAQLDERLSKQKSELEQRLRHAGEQVELHRKDMEEFAARNLELNSLNESLIKDSELKLEQAAASILQKESETKELLDKLKYLEEQSTFYKEQAVEATENVTSLKAELGTNALILVSLENNVQQLEQKVSEANLKGEQTLAENELLATSNSKLMEELEAHQDKVNELEELLKSIHAEKEATDKKLASHASTIAKLTDEHSRGLELQYATELRLKENEARLHEAIEKHKKRDLEARDLYEKLLALESQLKTYEEQASESDILTATQKSKLEEAHFKIQEHEGLIEQLQSSLSQFKTENEDLSRDNLSLTKELATYETKMSLLQASLHEATAEKEDTLMQLHSSTKQLEDMMQLHMSDKEKLQLQITSVMEENNMHKEMHQTARKELEAAIAQLEEKLIEQKAREFSFDSLVESLKAELSEKSLMQSDMEKRLIHAGEQLEHHRNAVEELTARNSELNSLNESIIKDSELKLEQAAASILQKDLEVKELLENIKYLEEQSSFYKEQAIEANENVTSLKAELGVNAKTLVSLESNYEELKQQISEANLKHEQTIVENELLATSNSKHREELEAHQQKAIELNEFLKSIHTEKEAAVEQLTSHATTIAKLTEEHSRGLELQFATEFHLKESETQLHEAIEKHKQRDFEAKDLYEKLLALESQLKSYEEHASESAIVAATQKSKLDEAHCKLQEHEGLVEHLYSRLAQFKTENEDLSRNNISLSEKLATYVTKLNDLQVEFDTAIIEKEDIIMRLHSSNKELEDIMQSHMSDKEKLQSQVNSVLEENNMHNKMHQNTRKELEATIAQLEEKLSEQKSDLEQKLRHAEEQLEHHRQAVEELTARNMELSSLNESLSKDSELKLELAAANILQKESEVKELLEKLKSLEEQSSFYKEQAIEATETVNSLKAELGANANTLVSLENNAEELKKQISEANLKHEQTLTENELLATSNSKHREELEAHQQKVIELNEFLKSIHTEKEAAVEQLTSHATTIAKLTEEHSRGLELQFATEFLLKESEAQLHEAIEKHKQRDFEAKDLYEKLLALESQLKSYEEHASESAIVAATHKSKLDEAHCKLQEHEGLVEHLYSRLAQFKTENEDLSRNNISLSEKLATYVTKLNDLQVEFDTAIIEKEDIIMRLHSSNKELEDIMQSHMSDKEKLQSQVNSVLEENNMHNKMHQNTRKELEATIAQLEEKLSEQKSDLEQKLRHAEEQLEHHRQAVEELTARNMELSSLNESLSKGSELKLELAAANILQKESEVKELLQKLKSLEEQLSFYKEQAIEATETVTSLKAELGANAKTLVSLENNAEELKQQISEANLKHEQTLAENELLGTSNSKLREKLEAHQQKINELNELLKSIHMEKEAAVEQLASHTSTIVKLTEEHSRGLELQFATEFRLKENEAQLHDAIEKQKQRDLEARDLYEKHLALESQLKTYEEQTSESAIFEATQKSKLEEAHFKLQEHEGLVEQLKSTLDQFKTENESLSRENLSLTVELATLKTNMNELQVALEASVTAKEDIFLQLNSSKKEMEDLIQLLISDKEKLQLQITSIMAESNMRNETHNDARKELEETIVQLTQNISEQKAREFTLDSLVESLKSELSEKSLMQSELEQKLRYAGEQLEHHKEAVEELTTRNLELNSLNESFLKNSELKLEQAATGIMQKESEAKELRNKLKSLEEQSAFYKEQAVQATENVASLEAELGANAMTLVSLENNVEELKQKVSEANLKGEQTCAENELLVRSNSMLSEELKSHQHKVNELEELLKSIQAEKEAAVEQLVSHASTIAQLTDEHSRGLELQLATEYRLKENEAQLHEAIDKHKQLDFEARDLYEKLLALECQLNAYEEQAIESAVIAATHKGKLEEAHFKLRELEGLVEQLESKLDQFKTENEFLSRDNLSLTEELATYKTKINELTVAHEAAVTEKEDIFVQLHSSKKEMEDHMQFLLSDKEKLQSQITSVMEENNLHNEMHQNARKELEETIAQLEEKISKLMERESSLDSLVEILKSELSTKSLMQSELEQKLIYVGEQLEHHKKAVEELMTRNLELNSLNESLFKDSELKFEQAAACIMQKESEANELLEKLRSVEEQSAFYREQAVEATENVASLKAELGVTVMKLISLENIVEELKQKVSEANLKGEQTFAENELLATSNSKLREELESHQHKVNELKELLESIHAAKEFAVEQLASHASTLAQMSDEHSRDLEVQLATECRLKENEAQLHEAIEKHKQRDLEARDLYEKLLALETQLRAYEEQASESAVVAATQKGKLEEAHFKLQELEGLVEQLKNQLDQFKIKNEDLLRDNLSLSENLAMYAMNMNELQVALDAAVTQKEDIFMQLCSSKKEMENLMQLHSSDKEKLQSQITSVMVENNMCNEMYHNARKELEATLAQFQEQLSEQKTRESSLGSLVESLKAELSGKSLMQSELEQNLRYAGEQLEHHINAVEELTARNLELNSLNESLVKDSKLKLKQADATIMQKESEAEELLEKLKSAEEQLASQKGKLEEAHSKLQELEGLVEQLKSMSDQFKTENEDLSRDNLSLTEELATNKTRMNGLQLALEATVTEKEDIFMRLHSSQKNMEDLMQLHISDKEKLQSQITSVTEENKTCNKMHQNARKELEATVSKLEEKLGEQKAREFSLDSLAESLKAELSEKSLLQSELEQKLTNAEVQLGHHRNAVEELTARNLELNSLNESLIKDTELKLEQADASILQKESETKELLEKFKSLEEQSTFYKEQSVEATQTVTLLEAELGANVLTLVSLENTIQELKQKVSEANLKGEQTLSENELLATSNLKLTEELEAHQHKVNELNEVLKSIHAEKEAVNKQLTSHASTIEKLTDEHSQGLELLFATEVRLKENEAQLHEATEKHKQRDLEDRDLNEKLFALESHLKIYEEQASELAIVAATQKSKLEEAQFKLQEYEGLVEQLYGRLAQFKTENEDISRDNQSLTEDLATYETKMNKLQEALDEATTEKEDIFMQLHSSMKEMDDAKHLLISDKEKLQSQITSVMEENIMLHEMYQNMRRELETTVQLKEEPTEEKAREFPLNSFVENLEAELAEKSLMQARISELEHKLLLAEKTYIKEIESLVSAAAEKETVLTAKLKDHTSLLQERDALDQQLKEILRELDLVQRTITEQKELISTKEFEMQASMKQTLDALWSKNQHAALLEKQIEELKQKLQEAKTQYKEKVIEQSKKLTLLNVELHEMRLKLSKTTQMERKIAELENALLLASTTSGQEIKNETSHAELKDAIEVFSRDCGLDTSTLLKREIKIIDRVHQDTGTTCADPNVQDDTEPLVAMALKFILGVALVSMIIGIILGKRY</sequence>
<feature type="coiled-coil region" evidence="1">
    <location>
        <begin position="3895"/>
        <end position="4147"/>
    </location>
</feature>
<feature type="coiled-coil region" evidence="1">
    <location>
        <begin position="956"/>
        <end position="983"/>
    </location>
</feature>